<feature type="transmembrane region" description="Helical" evidence="1">
    <location>
        <begin position="7"/>
        <end position="26"/>
    </location>
</feature>
<protein>
    <recommendedName>
        <fullName evidence="4">DUF4760 domain-containing protein</fullName>
    </recommendedName>
</protein>
<keyword evidence="1" id="KW-1133">Transmembrane helix</keyword>
<keyword evidence="1" id="KW-0472">Membrane</keyword>
<name>A0ABX1EWH4_9PROT</name>
<accession>A0ABX1EWH4</accession>
<evidence type="ECO:0000313" key="3">
    <source>
        <dbReference type="Proteomes" id="UP000765160"/>
    </source>
</evidence>
<comment type="caution">
    <text evidence="2">The sequence shown here is derived from an EMBL/GenBank/DDBJ whole genome shotgun (WGS) entry which is preliminary data.</text>
</comment>
<dbReference type="Proteomes" id="UP000765160">
    <property type="component" value="Unassembled WGS sequence"/>
</dbReference>
<organism evidence="2 3">
    <name type="scientific">Falsiroseomonas frigidaquae</name>
    <dbReference type="NCBI Taxonomy" id="487318"/>
    <lineage>
        <taxon>Bacteria</taxon>
        <taxon>Pseudomonadati</taxon>
        <taxon>Pseudomonadota</taxon>
        <taxon>Alphaproteobacteria</taxon>
        <taxon>Acetobacterales</taxon>
        <taxon>Roseomonadaceae</taxon>
        <taxon>Falsiroseomonas</taxon>
    </lineage>
</organism>
<evidence type="ECO:0000256" key="1">
    <source>
        <dbReference type="SAM" id="Phobius"/>
    </source>
</evidence>
<evidence type="ECO:0008006" key="4">
    <source>
        <dbReference type="Google" id="ProtNLM"/>
    </source>
</evidence>
<gene>
    <name evidence="2" type="ORF">HB662_06420</name>
</gene>
<reference evidence="2 3" key="1">
    <citation type="submission" date="2020-03" db="EMBL/GenBank/DDBJ databases">
        <title>Roseomonas selenitidurans sp. nov. isolated from soil.</title>
        <authorList>
            <person name="Liu H."/>
        </authorList>
    </citation>
    <scope>NUCLEOTIDE SEQUENCE [LARGE SCALE GENOMIC DNA]</scope>
    <source>
        <strain evidence="2 3">JCM 15073</strain>
    </source>
</reference>
<dbReference type="RefSeq" id="WP_168048370.1">
    <property type="nucleotide sequence ID" value="NZ_JAATJR010000002.1"/>
</dbReference>
<evidence type="ECO:0000313" key="2">
    <source>
        <dbReference type="EMBL" id="NKE44405.1"/>
    </source>
</evidence>
<sequence length="213" mass="24394">MDAFLDFFIRTGVAALLAGIGVNWNLARQRKDAARKYSRERIEAQIRDYYGPLHALNAAGEEAFLSFKNRFLFDDRESDRKVIAQADFFADASKLPDQAQLKAWMLWTQEIFLPLNERRQDIILRLHHLSVQSEIPPSFAAFLAHAQAFRATVANWKAGGIDERTGRSRSDFCPALPFPAAFDREVAATLKALEAERVKLLQQEARWWALFRP</sequence>
<keyword evidence="3" id="KW-1185">Reference proteome</keyword>
<dbReference type="EMBL" id="JAAVTX010000002">
    <property type="protein sequence ID" value="NKE44405.1"/>
    <property type="molecule type" value="Genomic_DNA"/>
</dbReference>
<keyword evidence="1" id="KW-0812">Transmembrane</keyword>
<proteinExistence type="predicted"/>